<dbReference type="PANTHER" id="PTHR12308">
    <property type="entry name" value="ANOCTAMIN"/>
    <property type="match status" value="1"/>
</dbReference>
<dbReference type="InterPro" id="IPR049452">
    <property type="entry name" value="Anoctamin_TM"/>
</dbReference>
<dbReference type="InterPro" id="IPR049456">
    <property type="entry name" value="Anoctamin_N_fung"/>
</dbReference>
<dbReference type="AlphaFoldDB" id="A0A0J9X5X3"/>
<feature type="transmembrane region" description="Helical" evidence="6">
    <location>
        <begin position="232"/>
        <end position="260"/>
    </location>
</feature>
<dbReference type="GO" id="GO:0016020">
    <property type="term" value="C:membrane"/>
    <property type="evidence" value="ECO:0007669"/>
    <property type="project" value="UniProtKB-SubCell"/>
</dbReference>
<feature type="transmembrane region" description="Helical" evidence="6">
    <location>
        <begin position="375"/>
        <end position="401"/>
    </location>
</feature>
<evidence type="ECO:0000256" key="3">
    <source>
        <dbReference type="ARBA" id="ARBA00022989"/>
    </source>
</evidence>
<reference evidence="9" key="1">
    <citation type="submission" date="2014-03" db="EMBL/GenBank/DDBJ databases">
        <authorList>
            <person name="Casaregola S."/>
        </authorList>
    </citation>
    <scope>NUCLEOTIDE SEQUENCE [LARGE SCALE GENOMIC DNA]</scope>
    <source>
        <strain evidence="9">CLIB 918</strain>
    </source>
</reference>
<evidence type="ECO:0000256" key="4">
    <source>
        <dbReference type="ARBA" id="ARBA00023136"/>
    </source>
</evidence>
<dbReference type="GO" id="GO:0032541">
    <property type="term" value="C:cortical endoplasmic reticulum"/>
    <property type="evidence" value="ECO:0007669"/>
    <property type="project" value="TreeGrafter"/>
</dbReference>
<accession>A0A0J9X5X3</accession>
<evidence type="ECO:0000259" key="7">
    <source>
        <dbReference type="Pfam" id="PF04547"/>
    </source>
</evidence>
<dbReference type="OrthoDB" id="296386at2759"/>
<keyword evidence="2 6" id="KW-0812">Transmembrane</keyword>
<keyword evidence="4 6" id="KW-0472">Membrane</keyword>
<dbReference type="PANTHER" id="PTHR12308:SF73">
    <property type="entry name" value="ANOCTAMIN"/>
    <property type="match status" value="1"/>
</dbReference>
<evidence type="ECO:0000256" key="1">
    <source>
        <dbReference type="ARBA" id="ARBA00004141"/>
    </source>
</evidence>
<comment type="caution">
    <text evidence="9">The sequence shown here is derived from an EMBL/GenBank/DDBJ whole genome shotgun (WGS) entry which is preliminary data.</text>
</comment>
<protein>
    <submittedName>
        <fullName evidence="9">Similar to Saccharomyces cerevisiae YBR086C IST2 Cortical ER protein involved in ER-plasma membrane tethering</fullName>
    </submittedName>
</protein>
<feature type="region of interest" description="Disordered" evidence="5">
    <location>
        <begin position="1"/>
        <end position="49"/>
    </location>
</feature>
<feature type="transmembrane region" description="Helical" evidence="6">
    <location>
        <begin position="614"/>
        <end position="634"/>
    </location>
</feature>
<sequence>MSSTDNKPPLPQPGDTPSAPEPAPAAFSDKNGLPDEFFDDEQHSQQPLDLTPTTLKFKQDHKFIDLRPDFVIDVALAKNSDSEPFNLSNVNKLITALKNAGLYVEIRQGSASSLLVFVKCSAARLTRQYYYSATKDWLYTISTTPPSEWNNEESPDLTPAQKLRLIYSILTAPPSDHGIGITPDIGEWYFIKSIFPLHNHELNKQWIRRWSTKWVIDAEDINWIRNHFGEKYALYFAFVQEYILWLIFPTVIGIFTYFFLGSYSKFFGVLNIAWGVLFVQAWKRKESSLAFEWGVKGSSILETPRPQFVPESFKVDPISNEKRGYYPNWKRALKQLAFIPLALGAILVVVILQMLSFSLEILIGQLYHGPFKSYLALIPTGVLVAVIPVAVSLYSNVVAAFNDWENHETEDSHEISFTQKLFSLSFLTSSGGLLLTAYLYLPFGHLLRPHVDYITVFCQSWVSNHFASPERFEINSNRLQQQVLYLMGTAQVIKFAVSTVLPYVQRKTVSQAQRITSKEANPFNDDPEEVAFLEEVREQAREPEHSVQPEYQEMVLQFSHIMLYGIVWPLAPLAALINNWIELRGDAVKICVDMRRPIPSRAESIGPWLLDLKIITWIASIIMSSLLAMFSDTYSEFSMRSVEGYSLVNSSLWKILAFIIVFEHGYFIWSFVVSFVVGQLSNKNQIKDKQARHYLRKISLEEEGSPVTVTGELKNFKVSTVNPSETVWKSQEQNENALLEEAKRILHRVKEINNPTPGETKKTK</sequence>
<feature type="domain" description="Anoctamin transmembrane" evidence="7">
    <location>
        <begin position="224"/>
        <end position="689"/>
    </location>
</feature>
<dbReference type="Pfam" id="PF20877">
    <property type="entry name" value="Anoctamin_N"/>
    <property type="match status" value="1"/>
</dbReference>
<feature type="transmembrane region" description="Helical" evidence="6">
    <location>
        <begin position="421"/>
        <end position="441"/>
    </location>
</feature>
<feature type="domain" description="Anoctamin alpha-beta plait" evidence="8">
    <location>
        <begin position="68"/>
        <end position="191"/>
    </location>
</feature>
<evidence type="ECO:0000256" key="2">
    <source>
        <dbReference type="ARBA" id="ARBA00022692"/>
    </source>
</evidence>
<dbReference type="Proteomes" id="UP000242525">
    <property type="component" value="Unassembled WGS sequence"/>
</dbReference>
<dbReference type="GO" id="GO:0005254">
    <property type="term" value="F:chloride channel activity"/>
    <property type="evidence" value="ECO:0007669"/>
    <property type="project" value="TreeGrafter"/>
</dbReference>
<organism evidence="9 10">
    <name type="scientific">Geotrichum candidum</name>
    <name type="common">Oospora lactis</name>
    <name type="synonym">Dipodascus geotrichum</name>
    <dbReference type="NCBI Taxonomy" id="1173061"/>
    <lineage>
        <taxon>Eukaryota</taxon>
        <taxon>Fungi</taxon>
        <taxon>Dikarya</taxon>
        <taxon>Ascomycota</taxon>
        <taxon>Saccharomycotina</taxon>
        <taxon>Dipodascomycetes</taxon>
        <taxon>Dipodascales</taxon>
        <taxon>Dipodascaceae</taxon>
        <taxon>Geotrichum</taxon>
    </lineage>
</organism>
<evidence type="ECO:0000256" key="5">
    <source>
        <dbReference type="SAM" id="MobiDB-lite"/>
    </source>
</evidence>
<keyword evidence="3 6" id="KW-1133">Transmembrane helix</keyword>
<feature type="transmembrane region" description="Helical" evidence="6">
    <location>
        <begin position="336"/>
        <end position="355"/>
    </location>
</feature>
<keyword evidence="10" id="KW-1185">Reference proteome</keyword>
<evidence type="ECO:0000256" key="6">
    <source>
        <dbReference type="SAM" id="Phobius"/>
    </source>
</evidence>
<feature type="transmembrane region" description="Helical" evidence="6">
    <location>
        <begin position="561"/>
        <end position="581"/>
    </location>
</feature>
<gene>
    <name evidence="9" type="ORF">BN980_GECA04s00263g</name>
</gene>
<evidence type="ECO:0000259" key="8">
    <source>
        <dbReference type="Pfam" id="PF20877"/>
    </source>
</evidence>
<evidence type="ECO:0000313" key="9">
    <source>
        <dbReference type="EMBL" id="CDO52837.1"/>
    </source>
</evidence>
<dbReference type="InterPro" id="IPR007632">
    <property type="entry name" value="Anoctamin"/>
</dbReference>
<comment type="subcellular location">
    <subcellularLocation>
        <location evidence="1">Membrane</location>
        <topology evidence="1">Multi-pass membrane protein</topology>
    </subcellularLocation>
</comment>
<name>A0A0J9X5X3_GEOCN</name>
<feature type="compositionally biased region" description="Pro residues" evidence="5">
    <location>
        <begin position="8"/>
        <end position="23"/>
    </location>
</feature>
<proteinExistence type="predicted"/>
<evidence type="ECO:0000313" key="10">
    <source>
        <dbReference type="Proteomes" id="UP000242525"/>
    </source>
</evidence>
<dbReference type="EMBL" id="CCBN010000004">
    <property type="protein sequence ID" value="CDO52837.1"/>
    <property type="molecule type" value="Genomic_DNA"/>
</dbReference>
<dbReference type="Pfam" id="PF04547">
    <property type="entry name" value="Anoctamin"/>
    <property type="match status" value="1"/>
</dbReference>
<feature type="transmembrane region" description="Helical" evidence="6">
    <location>
        <begin position="655"/>
        <end position="677"/>
    </location>
</feature>
<dbReference type="STRING" id="1173061.A0A0J9X5X3"/>